<dbReference type="Proteomes" id="UP000777265">
    <property type="component" value="Unassembled WGS sequence"/>
</dbReference>
<dbReference type="Pfam" id="PF02597">
    <property type="entry name" value="ThiS"/>
    <property type="match status" value="1"/>
</dbReference>
<dbReference type="AlphaFoldDB" id="A0A351TYU7"/>
<gene>
    <name evidence="1" type="ORF">GXY80_08480</name>
</gene>
<evidence type="ECO:0000313" key="2">
    <source>
        <dbReference type="Proteomes" id="UP000777265"/>
    </source>
</evidence>
<reference evidence="1" key="2">
    <citation type="submission" date="2020-01" db="EMBL/GenBank/DDBJ databases">
        <authorList>
            <person name="Campanaro S."/>
        </authorList>
    </citation>
    <scope>NUCLEOTIDE SEQUENCE</scope>
    <source>
        <strain evidence="1">AS06rmzACSIP_7</strain>
    </source>
</reference>
<dbReference type="STRING" id="909663.GCA_000512235_01942"/>
<dbReference type="InterPro" id="IPR016155">
    <property type="entry name" value="Mopterin_synth/thiamin_S_b"/>
</dbReference>
<dbReference type="InterPro" id="IPR003749">
    <property type="entry name" value="ThiS/MoaD-like"/>
</dbReference>
<dbReference type="EMBL" id="JAAYEE010000135">
    <property type="protein sequence ID" value="NLW35498.1"/>
    <property type="molecule type" value="Genomic_DNA"/>
</dbReference>
<dbReference type="SUPFAM" id="SSF54285">
    <property type="entry name" value="MoaD/ThiS"/>
    <property type="match status" value="1"/>
</dbReference>
<dbReference type="InterPro" id="IPR012675">
    <property type="entry name" value="Beta-grasp_dom_sf"/>
</dbReference>
<dbReference type="Gene3D" id="3.10.20.30">
    <property type="match status" value="1"/>
</dbReference>
<comment type="caution">
    <text evidence="1">The sequence shown here is derived from an EMBL/GenBank/DDBJ whole genome shotgun (WGS) entry which is preliminary data.</text>
</comment>
<dbReference type="CDD" id="cd17040">
    <property type="entry name" value="Ubl_MoaD_like"/>
    <property type="match status" value="1"/>
</dbReference>
<protein>
    <submittedName>
        <fullName evidence="1">MoaD/ThiS family protein</fullName>
    </submittedName>
</protein>
<reference evidence="1" key="1">
    <citation type="journal article" date="2020" name="Biotechnol. Biofuels">
        <title>New insights from the biogas microbiome by comprehensive genome-resolved metagenomics of nearly 1600 species originating from multiple anaerobic digesters.</title>
        <authorList>
            <person name="Campanaro S."/>
            <person name="Treu L."/>
            <person name="Rodriguez-R L.M."/>
            <person name="Kovalovszki A."/>
            <person name="Ziels R.M."/>
            <person name="Maus I."/>
            <person name="Zhu X."/>
            <person name="Kougias P.G."/>
            <person name="Basile A."/>
            <person name="Luo G."/>
            <person name="Schluter A."/>
            <person name="Konstantinidis K.T."/>
            <person name="Angelidaki I."/>
        </authorList>
    </citation>
    <scope>NUCLEOTIDE SEQUENCE</scope>
    <source>
        <strain evidence="1">AS06rmzACSIP_7</strain>
    </source>
</reference>
<evidence type="ECO:0000313" key="1">
    <source>
        <dbReference type="EMBL" id="NLW35498.1"/>
    </source>
</evidence>
<sequence length="74" mass="7749">MRVTTKLFAVLRQGRSDIDALDLPEGATVGDIVTKLGIPGNEVTLIFVNGRRADRATRLADGDSVALFPPVGGG</sequence>
<organism evidence="1 2">
    <name type="scientific">Syntrophorhabdus aromaticivorans</name>
    <dbReference type="NCBI Taxonomy" id="328301"/>
    <lineage>
        <taxon>Bacteria</taxon>
        <taxon>Pseudomonadati</taxon>
        <taxon>Thermodesulfobacteriota</taxon>
        <taxon>Syntrophorhabdia</taxon>
        <taxon>Syntrophorhabdales</taxon>
        <taxon>Syntrophorhabdaceae</taxon>
        <taxon>Syntrophorhabdus</taxon>
    </lineage>
</organism>
<accession>A0A351TYU7</accession>
<proteinExistence type="predicted"/>
<name>A0A351TYU7_9BACT</name>